<protein>
    <submittedName>
        <fullName evidence="2">Uncharacterized protein</fullName>
    </submittedName>
</protein>
<comment type="caution">
    <text evidence="2">The sequence shown here is derived from an EMBL/GenBank/DDBJ whole genome shotgun (WGS) entry which is preliminary data.</text>
</comment>
<sequence>MKNEILLRKGDFVIENIRGKLSMKGSEPNPVERGDFRTHSPVSRTRAQRDRPSPFHHTKAKGLTHFTKSKTPYSLTQKQ</sequence>
<evidence type="ECO:0000256" key="1">
    <source>
        <dbReference type="SAM" id="MobiDB-lite"/>
    </source>
</evidence>
<gene>
    <name evidence="2" type="ORF">CCACVL1_28609</name>
</gene>
<evidence type="ECO:0000313" key="3">
    <source>
        <dbReference type="Proteomes" id="UP000188268"/>
    </source>
</evidence>
<organism evidence="2 3">
    <name type="scientific">Corchorus capsularis</name>
    <name type="common">Jute</name>
    <dbReference type="NCBI Taxonomy" id="210143"/>
    <lineage>
        <taxon>Eukaryota</taxon>
        <taxon>Viridiplantae</taxon>
        <taxon>Streptophyta</taxon>
        <taxon>Embryophyta</taxon>
        <taxon>Tracheophyta</taxon>
        <taxon>Spermatophyta</taxon>
        <taxon>Magnoliopsida</taxon>
        <taxon>eudicotyledons</taxon>
        <taxon>Gunneridae</taxon>
        <taxon>Pentapetalae</taxon>
        <taxon>rosids</taxon>
        <taxon>malvids</taxon>
        <taxon>Malvales</taxon>
        <taxon>Malvaceae</taxon>
        <taxon>Grewioideae</taxon>
        <taxon>Apeibeae</taxon>
        <taxon>Corchorus</taxon>
    </lineage>
</organism>
<dbReference type="AlphaFoldDB" id="A0A1R3G5X5"/>
<name>A0A1R3G5X5_COCAP</name>
<feature type="region of interest" description="Disordered" evidence="1">
    <location>
        <begin position="22"/>
        <end position="79"/>
    </location>
</feature>
<evidence type="ECO:0000313" key="2">
    <source>
        <dbReference type="EMBL" id="OMO53481.1"/>
    </source>
</evidence>
<dbReference type="Proteomes" id="UP000188268">
    <property type="component" value="Unassembled WGS sequence"/>
</dbReference>
<feature type="compositionally biased region" description="Polar residues" evidence="1">
    <location>
        <begin position="69"/>
        <end position="79"/>
    </location>
</feature>
<keyword evidence="3" id="KW-1185">Reference proteome</keyword>
<accession>A0A1R3G5X5</accession>
<proteinExistence type="predicted"/>
<dbReference type="EMBL" id="AWWV01015171">
    <property type="protein sequence ID" value="OMO53481.1"/>
    <property type="molecule type" value="Genomic_DNA"/>
</dbReference>
<reference evidence="2 3" key="1">
    <citation type="submission" date="2013-09" db="EMBL/GenBank/DDBJ databases">
        <title>Corchorus capsularis genome sequencing.</title>
        <authorList>
            <person name="Alam M."/>
            <person name="Haque M.S."/>
            <person name="Islam M.S."/>
            <person name="Emdad E.M."/>
            <person name="Islam M.M."/>
            <person name="Ahmed B."/>
            <person name="Halim A."/>
            <person name="Hossen Q.M.M."/>
            <person name="Hossain M.Z."/>
            <person name="Ahmed R."/>
            <person name="Khan M.M."/>
            <person name="Islam R."/>
            <person name="Rashid M.M."/>
            <person name="Khan S.A."/>
            <person name="Rahman M.S."/>
            <person name="Alam M."/>
        </authorList>
    </citation>
    <scope>NUCLEOTIDE SEQUENCE [LARGE SCALE GENOMIC DNA]</scope>
    <source>
        <strain evidence="3">cv. CVL-1</strain>
        <tissue evidence="2">Whole seedling</tissue>
    </source>
</reference>
<dbReference type="Gramene" id="OMO53481">
    <property type="protein sequence ID" value="OMO53481"/>
    <property type="gene ID" value="CCACVL1_28609"/>
</dbReference>